<feature type="region of interest" description="Disordered" evidence="1">
    <location>
        <begin position="96"/>
        <end position="157"/>
    </location>
</feature>
<dbReference type="EMBL" id="AMZH03004344">
    <property type="protein sequence ID" value="RRT69437.1"/>
    <property type="molecule type" value="Genomic_DNA"/>
</dbReference>
<evidence type="ECO:0000313" key="2">
    <source>
        <dbReference type="EMBL" id="RRT69437.1"/>
    </source>
</evidence>
<proteinExistence type="predicted"/>
<evidence type="ECO:0000256" key="1">
    <source>
        <dbReference type="SAM" id="MobiDB-lite"/>
    </source>
</evidence>
<dbReference type="Proteomes" id="UP000287651">
    <property type="component" value="Unassembled WGS sequence"/>
</dbReference>
<dbReference type="AlphaFoldDB" id="A0A426ZZL3"/>
<comment type="caution">
    <text evidence="2">The sequence shown here is derived from an EMBL/GenBank/DDBJ whole genome shotgun (WGS) entry which is preliminary data.</text>
</comment>
<reference evidence="2 3" key="1">
    <citation type="journal article" date="2014" name="Agronomy (Basel)">
        <title>A Draft Genome Sequence for Ensete ventricosum, the Drought-Tolerant Tree Against Hunger.</title>
        <authorList>
            <person name="Harrison J."/>
            <person name="Moore K.A."/>
            <person name="Paszkiewicz K."/>
            <person name="Jones T."/>
            <person name="Grant M."/>
            <person name="Ambacheew D."/>
            <person name="Muzemil S."/>
            <person name="Studholme D.J."/>
        </authorList>
    </citation>
    <scope>NUCLEOTIDE SEQUENCE [LARGE SCALE GENOMIC DNA]</scope>
</reference>
<gene>
    <name evidence="2" type="ORF">B296_00037391</name>
</gene>
<feature type="compositionally biased region" description="Basic and acidic residues" evidence="1">
    <location>
        <begin position="97"/>
        <end position="121"/>
    </location>
</feature>
<dbReference type="Gene3D" id="1.10.287.1490">
    <property type="match status" value="1"/>
</dbReference>
<name>A0A426ZZL3_ENSVE</name>
<accession>A0A426ZZL3</accession>
<organism evidence="2 3">
    <name type="scientific">Ensete ventricosum</name>
    <name type="common">Abyssinian banana</name>
    <name type="synonym">Musa ensete</name>
    <dbReference type="NCBI Taxonomy" id="4639"/>
    <lineage>
        <taxon>Eukaryota</taxon>
        <taxon>Viridiplantae</taxon>
        <taxon>Streptophyta</taxon>
        <taxon>Embryophyta</taxon>
        <taxon>Tracheophyta</taxon>
        <taxon>Spermatophyta</taxon>
        <taxon>Magnoliopsida</taxon>
        <taxon>Liliopsida</taxon>
        <taxon>Zingiberales</taxon>
        <taxon>Musaceae</taxon>
        <taxon>Ensete</taxon>
    </lineage>
</organism>
<sequence length="157" mass="17990">MRARWPNLSYQTRVWDNPEAASRFDQGVLHPTLAKNLYTLPSEVLIARATKQIALQVDELQADNAKLRSGVDELTGQLEQADKELNELWEGLAESQHQLKEQKADRRKANDKLMRENKFLKAELPGRSVANYKQSPEDSSVPMETRQEFDDSVLPEE</sequence>
<protein>
    <submittedName>
        <fullName evidence="2">Uncharacterized protein</fullName>
    </submittedName>
</protein>
<evidence type="ECO:0000313" key="3">
    <source>
        <dbReference type="Proteomes" id="UP000287651"/>
    </source>
</evidence>